<dbReference type="AlphaFoldDB" id="A0A848GPB2"/>
<comment type="caution">
    <text evidence="1">The sequence shown here is derived from an EMBL/GenBank/DDBJ whole genome shotgun (WGS) entry which is preliminary data.</text>
</comment>
<organism evidence="1 2">
    <name type="scientific">Chitinophaga fulva</name>
    <dbReference type="NCBI Taxonomy" id="2728842"/>
    <lineage>
        <taxon>Bacteria</taxon>
        <taxon>Pseudomonadati</taxon>
        <taxon>Bacteroidota</taxon>
        <taxon>Chitinophagia</taxon>
        <taxon>Chitinophagales</taxon>
        <taxon>Chitinophagaceae</taxon>
        <taxon>Chitinophaga</taxon>
    </lineage>
</organism>
<sequence>MDPDTVQYILKYYSHLMESKVGLVFHYTQTLYKYKKTTENNEALTRHYRDLGWITANENVLTLLEDGFDKFEMEVAMRMQYQHGDKITFNRCPQCNGLARTPQACQCRYCGHSWRGE</sequence>
<protein>
    <submittedName>
        <fullName evidence="1">Uncharacterized protein</fullName>
    </submittedName>
</protein>
<evidence type="ECO:0000313" key="2">
    <source>
        <dbReference type="Proteomes" id="UP000583266"/>
    </source>
</evidence>
<reference evidence="1 2" key="1">
    <citation type="submission" date="2020-04" db="EMBL/GenBank/DDBJ databases">
        <title>Chitinophaga sp. G-6-1-13 sp. nov., isolated from soil.</title>
        <authorList>
            <person name="Dahal R.H."/>
            <person name="Chaudhary D.K."/>
        </authorList>
    </citation>
    <scope>NUCLEOTIDE SEQUENCE [LARGE SCALE GENOMIC DNA]</scope>
    <source>
        <strain evidence="1 2">G-6-1-13</strain>
    </source>
</reference>
<gene>
    <name evidence="1" type="ORF">HHL17_24275</name>
</gene>
<dbReference type="EMBL" id="JABBGC010000003">
    <property type="protein sequence ID" value="NML40336.1"/>
    <property type="molecule type" value="Genomic_DNA"/>
</dbReference>
<proteinExistence type="predicted"/>
<keyword evidence="2" id="KW-1185">Reference proteome</keyword>
<accession>A0A848GPB2</accession>
<name>A0A848GPB2_9BACT</name>
<dbReference type="Proteomes" id="UP000583266">
    <property type="component" value="Unassembled WGS sequence"/>
</dbReference>
<dbReference type="RefSeq" id="WP_169227443.1">
    <property type="nucleotide sequence ID" value="NZ_JABBGC010000003.1"/>
</dbReference>
<evidence type="ECO:0000313" key="1">
    <source>
        <dbReference type="EMBL" id="NML40336.1"/>
    </source>
</evidence>